<comment type="caution">
    <text evidence="1">The sequence shown here is derived from an EMBL/GenBank/DDBJ whole genome shotgun (WGS) entry which is preliminary data.</text>
</comment>
<protein>
    <submittedName>
        <fullName evidence="1">Disease resistance protein</fullName>
    </submittedName>
</protein>
<accession>A0ACC0GLG4</accession>
<evidence type="ECO:0000313" key="2">
    <source>
        <dbReference type="Proteomes" id="UP001060215"/>
    </source>
</evidence>
<dbReference type="Proteomes" id="UP001060215">
    <property type="component" value="Chromosome 8"/>
</dbReference>
<proteinExistence type="predicted"/>
<keyword evidence="2" id="KW-1185">Reference proteome</keyword>
<sequence length="800" mass="91543">MDLCQSFAQQLYLLSTAEEFEEDDYDGEEDEEEEEEIEQDLRQKISEELAQKHFLIILNDKGKKMKEKDIMPKLETLLNLNQESSYKVLITTNNHRDNNIMDSLRSVIEKLEIALKEITSGERFDIALLLRCGFDMLPGAIIFCRKIDNVLELRGLTALEVSGPSSLQMIPDDLFGGTSNLQSLNLSALQIESLPSSLYDLSELSWLILRECSRLISLQSLRHCRNLVVLDLSGATSFKYFKDRNFSQNKELQMLNFSETKIKSIPLISGLEKLTHLLLNGCIEFERLCGINLVTSLQVLDLSDARNFREFHDRSLENIIGLKILDLSGTSVDHLPSNISNPHHLYLNGCTQLDNLSCVELFIDLETLCLSKAQVKSLPSLPHLYNLRWLLLSCCSNLEELPYLNSLAKLKVLDLSDLRTVPDLKELTKLKVLDLSETAVDDLLSLDNFTNLHQLLLRDCPGLEEFLQLEMLDLLEATLDKLPYGISELTHLKRLDLPSMKDTQGIGKSNMKELYQYGWDISSFLAKTVGDNNNPSVSVTGSQFLQLLENNLSLWETSFKQFHFSVHAFEEQDGKGVVSFYRDDFIFRDIYFKARHLFDFEEQRSFEIRGFHHSPKGIEGVLSHADCLFFIDNTFGRWLSNLGTTNCKVLKSYFIDRSREMVSVFHGEKVEELVKLKILEVLWVSNSVNLELIYPQDWQSVTFQNLKQLYLDCCPKLSIVFLSSQLPINLQVLQIKFCDGLEAVFEEASPKPKLRNTLYLWELPELKSIGCVLPSLLTLTVWGCPNLAEFEENVKLPRSP</sequence>
<name>A0ACC0GLG4_9ERIC</name>
<organism evidence="1 2">
    <name type="scientific">Camellia lanceoleosa</name>
    <dbReference type="NCBI Taxonomy" id="1840588"/>
    <lineage>
        <taxon>Eukaryota</taxon>
        <taxon>Viridiplantae</taxon>
        <taxon>Streptophyta</taxon>
        <taxon>Embryophyta</taxon>
        <taxon>Tracheophyta</taxon>
        <taxon>Spermatophyta</taxon>
        <taxon>Magnoliopsida</taxon>
        <taxon>eudicotyledons</taxon>
        <taxon>Gunneridae</taxon>
        <taxon>Pentapetalae</taxon>
        <taxon>asterids</taxon>
        <taxon>Ericales</taxon>
        <taxon>Theaceae</taxon>
        <taxon>Camellia</taxon>
    </lineage>
</organism>
<evidence type="ECO:0000313" key="1">
    <source>
        <dbReference type="EMBL" id="KAI8001814.1"/>
    </source>
</evidence>
<dbReference type="EMBL" id="CM045765">
    <property type="protein sequence ID" value="KAI8001814.1"/>
    <property type="molecule type" value="Genomic_DNA"/>
</dbReference>
<gene>
    <name evidence="1" type="ORF">LOK49_LG09G00566</name>
</gene>
<reference evidence="1 2" key="1">
    <citation type="journal article" date="2022" name="Plant J.">
        <title>Chromosome-level genome of Camellia lanceoleosa provides a valuable resource for understanding genome evolution and self-incompatibility.</title>
        <authorList>
            <person name="Gong W."/>
            <person name="Xiao S."/>
            <person name="Wang L."/>
            <person name="Liao Z."/>
            <person name="Chang Y."/>
            <person name="Mo W."/>
            <person name="Hu G."/>
            <person name="Li W."/>
            <person name="Zhao G."/>
            <person name="Zhu H."/>
            <person name="Hu X."/>
            <person name="Ji K."/>
            <person name="Xiang X."/>
            <person name="Song Q."/>
            <person name="Yuan D."/>
            <person name="Jin S."/>
            <person name="Zhang L."/>
        </authorList>
    </citation>
    <scope>NUCLEOTIDE SEQUENCE [LARGE SCALE GENOMIC DNA]</scope>
    <source>
        <strain evidence="1">SQ_2022a</strain>
    </source>
</reference>